<feature type="transmembrane region" description="Helical" evidence="1">
    <location>
        <begin position="152"/>
        <end position="175"/>
    </location>
</feature>
<reference evidence="2" key="1">
    <citation type="submission" date="2013-12" db="EMBL/GenBank/DDBJ databases">
        <title>The Genome Sequence of Aphanomyces invadans NJM9701.</title>
        <authorList>
            <consortium name="The Broad Institute Genomics Platform"/>
            <person name="Russ C."/>
            <person name="Tyler B."/>
            <person name="van West P."/>
            <person name="Dieguez-Uribeondo J."/>
            <person name="Young S.K."/>
            <person name="Zeng Q."/>
            <person name="Gargeya S."/>
            <person name="Fitzgerald M."/>
            <person name="Abouelleil A."/>
            <person name="Alvarado L."/>
            <person name="Chapman S.B."/>
            <person name="Gainer-Dewar J."/>
            <person name="Goldberg J."/>
            <person name="Griggs A."/>
            <person name="Gujja S."/>
            <person name="Hansen M."/>
            <person name="Howarth C."/>
            <person name="Imamovic A."/>
            <person name="Ireland A."/>
            <person name="Larimer J."/>
            <person name="McCowan C."/>
            <person name="Murphy C."/>
            <person name="Pearson M."/>
            <person name="Poon T.W."/>
            <person name="Priest M."/>
            <person name="Roberts A."/>
            <person name="Saif S."/>
            <person name="Shea T."/>
            <person name="Sykes S."/>
            <person name="Wortman J."/>
            <person name="Nusbaum C."/>
            <person name="Birren B."/>
        </authorList>
    </citation>
    <scope>NUCLEOTIDE SEQUENCE [LARGE SCALE GENOMIC DNA]</scope>
    <source>
        <strain evidence="2">NJM9701</strain>
    </source>
</reference>
<sequence>MTIPTEQSLTCVSVRPQQVAVRSGISSDRQFAANTIHVISIVHLSAARVKLFGMLGYTRPCNVQSIVVHASCRALCVDAPCRDGDESVPRVTDSSVPGNRLGRRRLQTPPGVVWGCRLSSHSLYLAAADKHGPAGFYCWVGDSYGTRCIYFFFPWVIAATAGITTLAIPVGLDVFK</sequence>
<name>A0A024TPF7_9STRA</name>
<dbReference type="GeneID" id="20088024"/>
<keyword evidence="1" id="KW-1133">Transmembrane helix</keyword>
<dbReference type="VEuPathDB" id="FungiDB:H310_10974"/>
<keyword evidence="1" id="KW-0472">Membrane</keyword>
<accession>A0A024TPF7</accession>
<dbReference type="EMBL" id="KI913980">
    <property type="protein sequence ID" value="ETV95506.1"/>
    <property type="molecule type" value="Genomic_DNA"/>
</dbReference>
<gene>
    <name evidence="2" type="ORF">H310_10974</name>
</gene>
<organism evidence="2">
    <name type="scientific">Aphanomyces invadans</name>
    <dbReference type="NCBI Taxonomy" id="157072"/>
    <lineage>
        <taxon>Eukaryota</taxon>
        <taxon>Sar</taxon>
        <taxon>Stramenopiles</taxon>
        <taxon>Oomycota</taxon>
        <taxon>Saprolegniomycetes</taxon>
        <taxon>Saprolegniales</taxon>
        <taxon>Verrucalvaceae</taxon>
        <taxon>Aphanomyces</taxon>
    </lineage>
</organism>
<keyword evidence="1" id="KW-0812">Transmembrane</keyword>
<proteinExistence type="predicted"/>
<dbReference type="RefSeq" id="XP_008875699.1">
    <property type="nucleotide sequence ID" value="XM_008877477.1"/>
</dbReference>
<evidence type="ECO:0000313" key="2">
    <source>
        <dbReference type="EMBL" id="ETV95506.1"/>
    </source>
</evidence>
<dbReference type="AlphaFoldDB" id="A0A024TPF7"/>
<protein>
    <submittedName>
        <fullName evidence="2">Uncharacterized protein</fullName>
    </submittedName>
</protein>
<evidence type="ECO:0000256" key="1">
    <source>
        <dbReference type="SAM" id="Phobius"/>
    </source>
</evidence>